<dbReference type="AlphaFoldDB" id="A0A699Z6T8"/>
<evidence type="ECO:0000256" key="1">
    <source>
        <dbReference type="SAM" id="MobiDB-lite"/>
    </source>
</evidence>
<accession>A0A699Z6T8</accession>
<dbReference type="EMBL" id="BLLF01000788">
    <property type="protein sequence ID" value="GFH14958.1"/>
    <property type="molecule type" value="Genomic_DNA"/>
</dbReference>
<proteinExistence type="predicted"/>
<evidence type="ECO:0000313" key="2">
    <source>
        <dbReference type="EMBL" id="GFH14958.1"/>
    </source>
</evidence>
<keyword evidence="3" id="KW-1185">Reference proteome</keyword>
<gene>
    <name evidence="2" type="ORF">HaLaN_11102</name>
</gene>
<name>A0A699Z6T8_HAELA</name>
<protein>
    <submittedName>
        <fullName evidence="2">Uncharacterized protein</fullName>
    </submittedName>
</protein>
<sequence>MQAVAAEAAERAAAEVRARQEVLRFRGKPLHLKLQEERLKLQQAEEQERHARHKGAQRKERPSQPSPAPSLW</sequence>
<evidence type="ECO:0000313" key="3">
    <source>
        <dbReference type="Proteomes" id="UP000485058"/>
    </source>
</evidence>
<reference evidence="2 3" key="1">
    <citation type="submission" date="2020-02" db="EMBL/GenBank/DDBJ databases">
        <title>Draft genome sequence of Haematococcus lacustris strain NIES-144.</title>
        <authorList>
            <person name="Morimoto D."/>
            <person name="Nakagawa S."/>
            <person name="Yoshida T."/>
            <person name="Sawayama S."/>
        </authorList>
    </citation>
    <scope>NUCLEOTIDE SEQUENCE [LARGE SCALE GENOMIC DNA]</scope>
    <source>
        <strain evidence="2 3">NIES-144</strain>
    </source>
</reference>
<feature type="region of interest" description="Disordered" evidence="1">
    <location>
        <begin position="41"/>
        <end position="72"/>
    </location>
</feature>
<organism evidence="2 3">
    <name type="scientific">Haematococcus lacustris</name>
    <name type="common">Green alga</name>
    <name type="synonym">Haematococcus pluvialis</name>
    <dbReference type="NCBI Taxonomy" id="44745"/>
    <lineage>
        <taxon>Eukaryota</taxon>
        <taxon>Viridiplantae</taxon>
        <taxon>Chlorophyta</taxon>
        <taxon>core chlorophytes</taxon>
        <taxon>Chlorophyceae</taxon>
        <taxon>CS clade</taxon>
        <taxon>Chlamydomonadales</taxon>
        <taxon>Haematococcaceae</taxon>
        <taxon>Haematococcus</taxon>
    </lineage>
</organism>
<comment type="caution">
    <text evidence="2">The sequence shown here is derived from an EMBL/GenBank/DDBJ whole genome shotgun (WGS) entry which is preliminary data.</text>
</comment>
<dbReference type="Proteomes" id="UP000485058">
    <property type="component" value="Unassembled WGS sequence"/>
</dbReference>